<proteinExistence type="predicted"/>
<dbReference type="SUPFAM" id="SSF53850">
    <property type="entry name" value="Periplasmic binding protein-like II"/>
    <property type="match status" value="1"/>
</dbReference>
<evidence type="ECO:0000313" key="2">
    <source>
        <dbReference type="Proteomes" id="UP000176944"/>
    </source>
</evidence>
<name>A0A1D9G550_MOOP1</name>
<evidence type="ECO:0000313" key="1">
    <source>
        <dbReference type="EMBL" id="AOY82713.2"/>
    </source>
</evidence>
<dbReference type="AlphaFoldDB" id="A0A1D9G550"/>
<dbReference type="EMBL" id="CP017708">
    <property type="protein sequence ID" value="AOY82713.2"/>
    <property type="molecule type" value="Genomic_DNA"/>
</dbReference>
<dbReference type="PANTHER" id="PTHR18966">
    <property type="entry name" value="IONOTROPIC GLUTAMATE RECEPTOR"/>
    <property type="match status" value="1"/>
</dbReference>
<dbReference type="Proteomes" id="UP000176944">
    <property type="component" value="Chromosome"/>
</dbReference>
<sequence length="120" mass="13665">MSDLIDLFGKQVGTVADTTSARYMNQQPVKLIEFEQVEDAYEALKAGQVQALVYDSPTLLYQTSQNGEYQIVGELFAEQDYGIVLPQGSHYRESINRIILQLQEDGELTNLEQKWFLSNQ</sequence>
<organism evidence="1 2">
    <name type="scientific">Moorena producens (strain JHB)</name>
    <dbReference type="NCBI Taxonomy" id="1454205"/>
    <lineage>
        <taxon>Bacteria</taxon>
        <taxon>Bacillati</taxon>
        <taxon>Cyanobacteriota</taxon>
        <taxon>Cyanophyceae</taxon>
        <taxon>Coleofasciculales</taxon>
        <taxon>Coleofasciculaceae</taxon>
        <taxon>Moorena</taxon>
    </lineage>
</organism>
<accession>A0A1D9G550</accession>
<dbReference type="Gene3D" id="3.40.190.10">
    <property type="entry name" value="Periplasmic binding protein-like II"/>
    <property type="match status" value="2"/>
</dbReference>
<gene>
    <name evidence="1" type="ORF">BJP36_25175</name>
</gene>
<dbReference type="InterPro" id="IPR015683">
    <property type="entry name" value="Ionotropic_Glu_rcpt"/>
</dbReference>
<protein>
    <submittedName>
        <fullName evidence="1">Transporter substrate-binding domain-containing protein</fullName>
    </submittedName>
</protein>
<reference evidence="2" key="1">
    <citation type="submission" date="2016-10" db="EMBL/GenBank/DDBJ databases">
        <title>Comparative genomics uncovers the prolific and rare metabolic potential of the cyanobacterial genus Moorea.</title>
        <authorList>
            <person name="Leao T."/>
            <person name="Castelao G."/>
            <person name="Korobeynikov A."/>
            <person name="Monroe E.A."/>
            <person name="Podell S."/>
            <person name="Glukhov E."/>
            <person name="Allen E."/>
            <person name="Gerwick W.H."/>
            <person name="Gerwick L."/>
        </authorList>
    </citation>
    <scope>NUCLEOTIDE SEQUENCE [LARGE SCALE GENOMIC DNA]</scope>
    <source>
        <strain evidence="2">JHB</strain>
    </source>
</reference>